<feature type="transmembrane region" description="Helical" evidence="1">
    <location>
        <begin position="12"/>
        <end position="35"/>
    </location>
</feature>
<dbReference type="AlphaFoldDB" id="H2XV40"/>
<sequence>MMSIIPHDYVSTIALLICALSLLFIATLLSFLVASCTVVKLVYAFRLALTALKIVFMQVTIKVSKFN</sequence>
<keyword evidence="1" id="KW-1133">Transmembrane helix</keyword>
<reference evidence="2" key="3">
    <citation type="submission" date="2025-09" db="UniProtKB">
        <authorList>
            <consortium name="Ensembl"/>
        </authorList>
    </citation>
    <scope>IDENTIFICATION</scope>
</reference>
<dbReference type="Proteomes" id="UP000008144">
    <property type="component" value="Unassembled WGS sequence"/>
</dbReference>
<dbReference type="InParanoid" id="H2XV40"/>
<accession>H2XV40</accession>
<name>H2XV40_CIOIN</name>
<protein>
    <submittedName>
        <fullName evidence="2">Uncharacterized protein</fullName>
    </submittedName>
</protein>
<proteinExistence type="predicted"/>
<reference evidence="2" key="2">
    <citation type="submission" date="2025-08" db="UniProtKB">
        <authorList>
            <consortium name="Ensembl"/>
        </authorList>
    </citation>
    <scope>IDENTIFICATION</scope>
</reference>
<feature type="transmembrane region" description="Helical" evidence="1">
    <location>
        <begin position="41"/>
        <end position="61"/>
    </location>
</feature>
<evidence type="ECO:0000313" key="3">
    <source>
        <dbReference type="Proteomes" id="UP000008144"/>
    </source>
</evidence>
<keyword evidence="3" id="KW-1185">Reference proteome</keyword>
<evidence type="ECO:0000256" key="1">
    <source>
        <dbReference type="SAM" id="Phobius"/>
    </source>
</evidence>
<dbReference type="Ensembl" id="ENSCINT00000033555.1">
    <property type="protein sequence ID" value="ENSCINP00000033524.1"/>
    <property type="gene ID" value="ENSCING00000021261.1"/>
</dbReference>
<organism evidence="2 3">
    <name type="scientific">Ciona intestinalis</name>
    <name type="common">Transparent sea squirt</name>
    <name type="synonym">Ascidia intestinalis</name>
    <dbReference type="NCBI Taxonomy" id="7719"/>
    <lineage>
        <taxon>Eukaryota</taxon>
        <taxon>Metazoa</taxon>
        <taxon>Chordata</taxon>
        <taxon>Tunicata</taxon>
        <taxon>Ascidiacea</taxon>
        <taxon>Phlebobranchia</taxon>
        <taxon>Cionidae</taxon>
        <taxon>Ciona</taxon>
    </lineage>
</organism>
<evidence type="ECO:0000313" key="2">
    <source>
        <dbReference type="Ensembl" id="ENSCINP00000033524.1"/>
    </source>
</evidence>
<keyword evidence="1" id="KW-0472">Membrane</keyword>
<dbReference type="HOGENOM" id="CLU_2811615_0_0_1"/>
<reference evidence="3" key="1">
    <citation type="journal article" date="2002" name="Science">
        <title>The draft genome of Ciona intestinalis: insights into chordate and vertebrate origins.</title>
        <authorList>
            <person name="Dehal P."/>
            <person name="Satou Y."/>
            <person name="Campbell R.K."/>
            <person name="Chapman J."/>
            <person name="Degnan B."/>
            <person name="De Tomaso A."/>
            <person name="Davidson B."/>
            <person name="Di Gregorio A."/>
            <person name="Gelpke M."/>
            <person name="Goodstein D.M."/>
            <person name="Harafuji N."/>
            <person name="Hastings K.E."/>
            <person name="Ho I."/>
            <person name="Hotta K."/>
            <person name="Huang W."/>
            <person name="Kawashima T."/>
            <person name="Lemaire P."/>
            <person name="Martinez D."/>
            <person name="Meinertzhagen I.A."/>
            <person name="Necula S."/>
            <person name="Nonaka M."/>
            <person name="Putnam N."/>
            <person name="Rash S."/>
            <person name="Saiga H."/>
            <person name="Satake M."/>
            <person name="Terry A."/>
            <person name="Yamada L."/>
            <person name="Wang H.G."/>
            <person name="Awazu S."/>
            <person name="Azumi K."/>
            <person name="Boore J."/>
            <person name="Branno M."/>
            <person name="Chin-Bow S."/>
            <person name="DeSantis R."/>
            <person name="Doyle S."/>
            <person name="Francino P."/>
            <person name="Keys D.N."/>
            <person name="Haga S."/>
            <person name="Hayashi H."/>
            <person name="Hino K."/>
            <person name="Imai K.S."/>
            <person name="Inaba K."/>
            <person name="Kano S."/>
            <person name="Kobayashi K."/>
            <person name="Kobayashi M."/>
            <person name="Lee B.I."/>
            <person name="Makabe K.W."/>
            <person name="Manohar C."/>
            <person name="Matassi G."/>
            <person name="Medina M."/>
            <person name="Mochizuki Y."/>
            <person name="Mount S."/>
            <person name="Morishita T."/>
            <person name="Miura S."/>
            <person name="Nakayama A."/>
            <person name="Nishizaka S."/>
            <person name="Nomoto H."/>
            <person name="Ohta F."/>
            <person name="Oishi K."/>
            <person name="Rigoutsos I."/>
            <person name="Sano M."/>
            <person name="Sasaki A."/>
            <person name="Sasakura Y."/>
            <person name="Shoguchi E."/>
            <person name="Shin-i T."/>
            <person name="Spagnuolo A."/>
            <person name="Stainier D."/>
            <person name="Suzuki M.M."/>
            <person name="Tassy O."/>
            <person name="Takatori N."/>
            <person name="Tokuoka M."/>
            <person name="Yagi K."/>
            <person name="Yoshizaki F."/>
            <person name="Wada S."/>
            <person name="Zhang C."/>
            <person name="Hyatt P.D."/>
            <person name="Larimer F."/>
            <person name="Detter C."/>
            <person name="Doggett N."/>
            <person name="Glavina T."/>
            <person name="Hawkins T."/>
            <person name="Richardson P."/>
            <person name="Lucas S."/>
            <person name="Kohara Y."/>
            <person name="Levine M."/>
            <person name="Satoh N."/>
            <person name="Rokhsar D.S."/>
        </authorList>
    </citation>
    <scope>NUCLEOTIDE SEQUENCE [LARGE SCALE GENOMIC DNA]</scope>
</reference>
<keyword evidence="1" id="KW-0812">Transmembrane</keyword>